<feature type="domain" description="Rab-GAP TBC" evidence="4">
    <location>
        <begin position="136"/>
        <end position="328"/>
    </location>
</feature>
<dbReference type="FunFam" id="1.10.8.270:FF:000001">
    <property type="entry name" value="TBC1 domain family member 1"/>
    <property type="match status" value="1"/>
</dbReference>
<dbReference type="PANTHER" id="PTHR47219">
    <property type="entry name" value="RAB GTPASE-ACTIVATING PROTEIN 1-LIKE"/>
    <property type="match status" value="1"/>
</dbReference>
<keyword evidence="6" id="KW-1185">Reference proteome</keyword>
<proteinExistence type="predicted"/>
<dbReference type="PANTHER" id="PTHR47219:SF9">
    <property type="entry name" value="GTPASE ACTIVATING PROTEIN AND CENTROSOME-ASSOCIATED, ISOFORM B"/>
    <property type="match status" value="1"/>
</dbReference>
<dbReference type="AlphaFoldDB" id="A0A163J835"/>
<dbReference type="InterPro" id="IPR050302">
    <property type="entry name" value="Rab_GAP_TBC_domain"/>
</dbReference>
<dbReference type="Gene3D" id="1.10.472.80">
    <property type="entry name" value="Ypt/Rab-GAP domain of gyp1p, domain 3"/>
    <property type="match status" value="1"/>
</dbReference>
<gene>
    <name evidence="5" type="primary">ABSGL_03222.1 scaffold 4278</name>
</gene>
<dbReference type="STRING" id="4829.A0A163J835"/>
<keyword evidence="1" id="KW-0343">GTPase activation</keyword>
<evidence type="ECO:0000256" key="2">
    <source>
        <dbReference type="SAM" id="MobiDB-lite"/>
    </source>
</evidence>
<dbReference type="SMART" id="SM00164">
    <property type="entry name" value="TBC"/>
    <property type="match status" value="1"/>
</dbReference>
<dbReference type="OMA" id="WYITLFT"/>
<keyword evidence="3" id="KW-0472">Membrane</keyword>
<accession>A0A163J835</accession>
<protein>
    <recommendedName>
        <fullName evidence="4">Rab-GAP TBC domain-containing protein</fullName>
    </recommendedName>
</protein>
<dbReference type="Proteomes" id="UP000078561">
    <property type="component" value="Unassembled WGS sequence"/>
</dbReference>
<sequence length="398" mass="46401">MIISDTPSTTLDPSYHHSNTSSDTDFTNATSQSLRTTHTELSSLSRPGLPPTTTDLELQKRYTLHQPDVAGEMEKWYAMTDRYGFIDEGVTEPTEKQKQREVERATKWAHMANQKRIDGTHDFEFSHKLIKRVYKGIPDCWRRDVWYYLCTDRLAQVKHDDELKATYETLLQRTTSNERQIDLDIPRTMHGHIMFRQRYGSGQRALFDVLRAFAGYDEEVGYCQGMANVAAMLLMYCEDEKAFLLLVHMFQRDNLHDLFIPGFPALMESFYVQEKLLLKLAPKLATHLSAIGLTSDMFATRWYITLFTGGVVRYQTFLRIWDVYFLHGFDIFYCAAVALLMIHKDHLLKCDLENALAFLGGTLSTPEDPLIKMIRKIYEKNNHHHYIVSFKQQYKSFR</sequence>
<feature type="compositionally biased region" description="Polar residues" evidence="2">
    <location>
        <begin position="1"/>
        <end position="56"/>
    </location>
</feature>
<evidence type="ECO:0000256" key="3">
    <source>
        <dbReference type="SAM" id="Phobius"/>
    </source>
</evidence>
<feature type="region of interest" description="Disordered" evidence="2">
    <location>
        <begin position="1"/>
        <end position="59"/>
    </location>
</feature>
<evidence type="ECO:0000313" key="6">
    <source>
        <dbReference type="Proteomes" id="UP000078561"/>
    </source>
</evidence>
<dbReference type="Gene3D" id="1.10.8.270">
    <property type="entry name" value="putative rabgap domain of human tbc1 domain family member 14 like domains"/>
    <property type="match status" value="1"/>
</dbReference>
<name>A0A163J835_ABSGL</name>
<reference evidence="5" key="1">
    <citation type="submission" date="2016-04" db="EMBL/GenBank/DDBJ databases">
        <authorList>
            <person name="Evans L.H."/>
            <person name="Alamgir A."/>
            <person name="Owens N."/>
            <person name="Weber N.D."/>
            <person name="Virtaneva K."/>
            <person name="Barbian K."/>
            <person name="Babar A."/>
            <person name="Rosenke K."/>
        </authorList>
    </citation>
    <scope>NUCLEOTIDE SEQUENCE [LARGE SCALE GENOMIC DNA]</scope>
    <source>
        <strain evidence="5">CBS 101.48</strain>
    </source>
</reference>
<dbReference type="FunCoup" id="A0A163J835">
    <property type="interactions" value="3"/>
</dbReference>
<dbReference type="EMBL" id="LT551908">
    <property type="protein sequence ID" value="SAL97714.1"/>
    <property type="molecule type" value="Genomic_DNA"/>
</dbReference>
<evidence type="ECO:0000259" key="4">
    <source>
        <dbReference type="PROSITE" id="PS50086"/>
    </source>
</evidence>
<dbReference type="SUPFAM" id="SSF47923">
    <property type="entry name" value="Ypt/Rab-GAP domain of gyp1p"/>
    <property type="match status" value="2"/>
</dbReference>
<dbReference type="Pfam" id="PF00566">
    <property type="entry name" value="RabGAP-TBC"/>
    <property type="match status" value="1"/>
</dbReference>
<keyword evidence="3" id="KW-0812">Transmembrane</keyword>
<dbReference type="PROSITE" id="PS50086">
    <property type="entry name" value="TBC_RABGAP"/>
    <property type="match status" value="1"/>
</dbReference>
<dbReference type="GO" id="GO:0005096">
    <property type="term" value="F:GTPase activator activity"/>
    <property type="evidence" value="ECO:0007669"/>
    <property type="project" value="UniProtKB-KW"/>
</dbReference>
<dbReference type="InterPro" id="IPR000195">
    <property type="entry name" value="Rab-GAP-TBC_dom"/>
</dbReference>
<evidence type="ECO:0000256" key="1">
    <source>
        <dbReference type="ARBA" id="ARBA00022468"/>
    </source>
</evidence>
<dbReference type="InParanoid" id="A0A163J835"/>
<feature type="transmembrane region" description="Helical" evidence="3">
    <location>
        <begin position="324"/>
        <end position="342"/>
    </location>
</feature>
<dbReference type="InterPro" id="IPR035969">
    <property type="entry name" value="Rab-GAP_TBC_sf"/>
</dbReference>
<organism evidence="5">
    <name type="scientific">Absidia glauca</name>
    <name type="common">Pin mould</name>
    <dbReference type="NCBI Taxonomy" id="4829"/>
    <lineage>
        <taxon>Eukaryota</taxon>
        <taxon>Fungi</taxon>
        <taxon>Fungi incertae sedis</taxon>
        <taxon>Mucoromycota</taxon>
        <taxon>Mucoromycotina</taxon>
        <taxon>Mucoromycetes</taxon>
        <taxon>Mucorales</taxon>
        <taxon>Cunninghamellaceae</taxon>
        <taxon>Absidia</taxon>
    </lineage>
</organism>
<keyword evidence="3" id="KW-1133">Transmembrane helix</keyword>
<dbReference type="OrthoDB" id="294251at2759"/>
<evidence type="ECO:0000313" key="5">
    <source>
        <dbReference type="EMBL" id="SAL97714.1"/>
    </source>
</evidence>
<dbReference type="GO" id="GO:0031267">
    <property type="term" value="F:small GTPase binding"/>
    <property type="evidence" value="ECO:0007669"/>
    <property type="project" value="TreeGrafter"/>
</dbReference>